<keyword evidence="4" id="KW-1185">Reference proteome</keyword>
<dbReference type="EMBL" id="JAPDDR010000002">
    <property type="protein sequence ID" value="MCW1912774.1"/>
    <property type="molecule type" value="Genomic_DNA"/>
</dbReference>
<name>A0ABT3FZM0_9BACT</name>
<dbReference type="Proteomes" id="UP001165653">
    <property type="component" value="Unassembled WGS sequence"/>
</dbReference>
<keyword evidence="1" id="KW-1133">Transmembrane helix</keyword>
<protein>
    <submittedName>
        <fullName evidence="3">Uncharacterized protein</fullName>
    </submittedName>
</protein>
<keyword evidence="1" id="KW-0812">Transmembrane</keyword>
<proteinExistence type="predicted"/>
<organism evidence="3 4">
    <name type="scientific">Luteolibacter rhizosphaerae</name>
    <dbReference type="NCBI Taxonomy" id="2989719"/>
    <lineage>
        <taxon>Bacteria</taxon>
        <taxon>Pseudomonadati</taxon>
        <taxon>Verrucomicrobiota</taxon>
        <taxon>Verrucomicrobiia</taxon>
        <taxon>Verrucomicrobiales</taxon>
        <taxon>Verrucomicrobiaceae</taxon>
        <taxon>Luteolibacter</taxon>
    </lineage>
</organism>
<keyword evidence="1" id="KW-0472">Membrane</keyword>
<evidence type="ECO:0000256" key="1">
    <source>
        <dbReference type="SAM" id="Phobius"/>
    </source>
</evidence>
<comment type="caution">
    <text evidence="3">The sequence shown here is derived from an EMBL/GenBank/DDBJ whole genome shotgun (WGS) entry which is preliminary data.</text>
</comment>
<feature type="transmembrane region" description="Helical" evidence="1">
    <location>
        <begin position="190"/>
        <end position="209"/>
    </location>
</feature>
<keyword evidence="2" id="KW-0732">Signal</keyword>
<evidence type="ECO:0000313" key="3">
    <source>
        <dbReference type="EMBL" id="MCW1912774.1"/>
    </source>
</evidence>
<evidence type="ECO:0000313" key="4">
    <source>
        <dbReference type="Proteomes" id="UP001165653"/>
    </source>
</evidence>
<reference evidence="3" key="1">
    <citation type="submission" date="2022-10" db="EMBL/GenBank/DDBJ databases">
        <title>Luteolibacter sp. GHJ8, whole genome shotgun sequencing project.</title>
        <authorList>
            <person name="Zhao G."/>
            <person name="Shen L."/>
        </authorList>
    </citation>
    <scope>NUCLEOTIDE SEQUENCE</scope>
    <source>
        <strain evidence="3">GHJ8</strain>
    </source>
</reference>
<feature type="signal peptide" evidence="2">
    <location>
        <begin position="1"/>
        <end position="20"/>
    </location>
</feature>
<feature type="chain" id="PRO_5046114210" evidence="2">
    <location>
        <begin position="21"/>
        <end position="227"/>
    </location>
</feature>
<sequence length="227" mass="25269">MGRIIVFLALLLGTSPFATATSYSPPERREVRSSNREYLLVVDPSGDQKVYWASAPTKELWSFKARVWQQPFLLSNDGQTVAELEWQHIQEPDLQTSNCITFHGSDGSRSGIPFSKICPDPPKTQDSGIIGPIGDFWRTWYDDLDITEDQLFIHTTTGKIAGFDIGTRKLTGISEQPEEAETEDAVISRGWIAAAALVLVTCVGVFLAGRRRRSRHFPSSHGMGTRL</sequence>
<evidence type="ECO:0000256" key="2">
    <source>
        <dbReference type="SAM" id="SignalP"/>
    </source>
</evidence>
<dbReference type="RefSeq" id="WP_264511540.1">
    <property type="nucleotide sequence ID" value="NZ_JAPDDR010000002.1"/>
</dbReference>
<accession>A0ABT3FZM0</accession>
<gene>
    <name evidence="3" type="ORF">OJ996_04270</name>
</gene>